<reference evidence="4 5" key="1">
    <citation type="submission" date="2024-07" db="EMBL/GenBank/DDBJ databases">
        <title>Marimonas sp.nov., isolated from tidal-flat sediment.</title>
        <authorList>
            <person name="Jayan J.N."/>
            <person name="Lee S.S."/>
        </authorList>
    </citation>
    <scope>NUCLEOTIDE SEQUENCE [LARGE SCALE GENOMIC DNA]</scope>
    <source>
        <strain evidence="4 5">MJW-29</strain>
    </source>
</reference>
<evidence type="ECO:0000256" key="2">
    <source>
        <dbReference type="ARBA" id="ARBA00022801"/>
    </source>
</evidence>
<dbReference type="Gene3D" id="3.40.50.1820">
    <property type="entry name" value="alpha/beta hydrolase"/>
    <property type="match status" value="1"/>
</dbReference>
<evidence type="ECO:0000313" key="4">
    <source>
        <dbReference type="EMBL" id="MEW9919094.1"/>
    </source>
</evidence>
<dbReference type="SUPFAM" id="SSF53474">
    <property type="entry name" value="alpha/beta-Hydrolases"/>
    <property type="match status" value="1"/>
</dbReference>
<evidence type="ECO:0000256" key="1">
    <source>
        <dbReference type="ARBA" id="ARBA00010088"/>
    </source>
</evidence>
<organism evidence="4 5">
    <name type="scientific">Sulfitobacter sediminis</name>
    <dbReference type="NCBI Taxonomy" id="3234186"/>
    <lineage>
        <taxon>Bacteria</taxon>
        <taxon>Pseudomonadati</taxon>
        <taxon>Pseudomonadota</taxon>
        <taxon>Alphaproteobacteria</taxon>
        <taxon>Rhodobacterales</taxon>
        <taxon>Roseobacteraceae</taxon>
        <taxon>Sulfitobacter</taxon>
    </lineage>
</organism>
<accession>A0ABV3RJK9</accession>
<dbReference type="PANTHER" id="PTHR43798:SF31">
    <property type="entry name" value="AB HYDROLASE SUPERFAMILY PROTEIN YCLE"/>
    <property type="match status" value="1"/>
</dbReference>
<dbReference type="InterPro" id="IPR050266">
    <property type="entry name" value="AB_hydrolase_sf"/>
</dbReference>
<sequence>MFVTVNGARLYFDVEGAGLVPDGKEMRAKPTVIMVHGGPGADHSVSKPHFSQLSDIAQVIYYDHRGNGRSDFCDDSTWNLAQWGDDLKGLCDALGIEKPIVIGTSFGGFVTLSYATRHPGHAGALVLISTAAKVEFSEVYDAFGRLGGPEIRQIAEDYWENPTDAGRAVYREKCVPFYQKAADASTDWLERIIWRNEIALWFNGPSHEHGAMDFRAQLGWIECPALVMVGEDDPITPPVFSDAIAAGIAARDLRYERFADCGHGVVADKPEAAFAEIRRFILDVSLGG</sequence>
<dbReference type="GO" id="GO:0016787">
    <property type="term" value="F:hydrolase activity"/>
    <property type="evidence" value="ECO:0007669"/>
    <property type="project" value="UniProtKB-KW"/>
</dbReference>
<dbReference type="EMBL" id="JBFNXX010000003">
    <property type="protein sequence ID" value="MEW9919094.1"/>
    <property type="molecule type" value="Genomic_DNA"/>
</dbReference>
<keyword evidence="5" id="KW-1185">Reference proteome</keyword>
<dbReference type="Pfam" id="PF00561">
    <property type="entry name" value="Abhydrolase_1"/>
    <property type="match status" value="1"/>
</dbReference>
<dbReference type="PRINTS" id="PR00793">
    <property type="entry name" value="PROAMNOPTASE"/>
</dbReference>
<keyword evidence="2 4" id="KW-0378">Hydrolase</keyword>
<protein>
    <submittedName>
        <fullName evidence="4">Alpha/beta fold hydrolase</fullName>
    </submittedName>
</protein>
<evidence type="ECO:0000259" key="3">
    <source>
        <dbReference type="Pfam" id="PF00561"/>
    </source>
</evidence>
<dbReference type="InterPro" id="IPR002410">
    <property type="entry name" value="Peptidase_S33"/>
</dbReference>
<feature type="domain" description="AB hydrolase-1" evidence="3">
    <location>
        <begin position="30"/>
        <end position="270"/>
    </location>
</feature>
<dbReference type="Proteomes" id="UP001556098">
    <property type="component" value="Unassembled WGS sequence"/>
</dbReference>
<evidence type="ECO:0000313" key="5">
    <source>
        <dbReference type="Proteomes" id="UP001556098"/>
    </source>
</evidence>
<dbReference type="InterPro" id="IPR000073">
    <property type="entry name" value="AB_hydrolase_1"/>
</dbReference>
<comment type="caution">
    <text evidence="4">The sequence shown here is derived from an EMBL/GenBank/DDBJ whole genome shotgun (WGS) entry which is preliminary data.</text>
</comment>
<comment type="similarity">
    <text evidence="1">Belongs to the peptidase S33 family.</text>
</comment>
<dbReference type="PANTHER" id="PTHR43798">
    <property type="entry name" value="MONOACYLGLYCEROL LIPASE"/>
    <property type="match status" value="1"/>
</dbReference>
<name>A0ABV3RJK9_9RHOB</name>
<dbReference type="RefSeq" id="WP_367876794.1">
    <property type="nucleotide sequence ID" value="NZ_JBFNXX010000003.1"/>
</dbReference>
<gene>
    <name evidence="4" type="ORF">AB2B41_05745</name>
</gene>
<proteinExistence type="inferred from homology"/>
<dbReference type="InterPro" id="IPR029058">
    <property type="entry name" value="AB_hydrolase_fold"/>
</dbReference>
<dbReference type="PRINTS" id="PR00111">
    <property type="entry name" value="ABHYDROLASE"/>
</dbReference>